<proteinExistence type="predicted"/>
<dbReference type="AlphaFoldDB" id="A0A5C3FEN2"/>
<evidence type="ECO:0000256" key="1">
    <source>
        <dbReference type="SAM" id="MobiDB-lite"/>
    </source>
</evidence>
<feature type="compositionally biased region" description="Low complexity" evidence="1">
    <location>
        <begin position="333"/>
        <end position="346"/>
    </location>
</feature>
<feature type="compositionally biased region" description="Low complexity" evidence="1">
    <location>
        <begin position="170"/>
        <end position="186"/>
    </location>
</feature>
<feature type="compositionally biased region" description="Basic and acidic residues" evidence="1">
    <location>
        <begin position="317"/>
        <end position="326"/>
    </location>
</feature>
<dbReference type="Proteomes" id="UP000325008">
    <property type="component" value="Unassembled WGS sequence"/>
</dbReference>
<feature type="region of interest" description="Disordered" evidence="1">
    <location>
        <begin position="198"/>
        <end position="222"/>
    </location>
</feature>
<accession>A0A5C3FEN2</accession>
<dbReference type="OrthoDB" id="2553048at2759"/>
<comment type="caution">
    <text evidence="2">The sequence shown here is derived from an EMBL/GenBank/DDBJ whole genome shotgun (WGS) entry which is preliminary data.</text>
</comment>
<sequence>MHSFGSSTLSLPSAAASARAEKKSKRNVLRRLSLGKARFSSDLPSSSTASLASRSTVTLAVDPDEEGPSRRAFDLFSTPLPREARDTRSAPSTPRASKAPAFGSPGPSSKVSFDERSIRSAPRPRQSLGRNSTNSRFGGSSAPPVPELPKLVVVSDEVFVIAALPRTKNLPELPASPPLLSSSSGSCRSTASWLNNLPTPSISEEAPALPERLESPPAPDTLAATKRSSLDEIDAQMITNLCEMSVPPLEAVSMARCKSSQGSYRAPRMHARSASQRTAPQASAETQQRVRSHSRTGSVPRSLGPLPPQPAQPPTEEVLRKTDQIKKRYSRQSTLSPTPSPVLSDSAFSSPRSAPATPKLDTVAALKSLEAGLSLDSKLARRNHKRSSSRTGGATWDAAFKSSTAVKLTAGHSAARDEATTELVSRFSEDSDSGDSSRLRALLSPVLDSVAKMPPLFGISTPSMDTHSSFGTRSNVVLGNKSPELPSLCISSSSSSSGSDHDHADLTPVVSIEEDDTIFDLSRPSMDYNAVYALAQQYAKTSAPQPVQLHDMARSNSGRVQAQTKQARPIYLNTLWSKASRNLQDPVDRSYRLRK</sequence>
<feature type="compositionally biased region" description="Low complexity" evidence="1">
    <location>
        <begin position="1"/>
        <end position="18"/>
    </location>
</feature>
<gene>
    <name evidence="2" type="ORF">PSANT_00353</name>
</gene>
<protein>
    <submittedName>
        <fullName evidence="2">Uncharacterized protein</fullName>
    </submittedName>
</protein>
<keyword evidence="3" id="KW-1185">Reference proteome</keyword>
<reference evidence="2" key="1">
    <citation type="submission" date="2018-03" db="EMBL/GenBank/DDBJ databases">
        <authorList>
            <person name="Guldener U."/>
        </authorList>
    </citation>
    <scope>NUCLEOTIDE SEQUENCE [LARGE SCALE GENOMIC DNA]</scope>
    <source>
        <strain evidence="2">ATCC34888</strain>
    </source>
</reference>
<dbReference type="EMBL" id="OOIQ01000001">
    <property type="protein sequence ID" value="SPO42670.1"/>
    <property type="molecule type" value="Genomic_DNA"/>
</dbReference>
<feature type="region of interest" description="Disordered" evidence="1">
    <location>
        <begin position="1"/>
        <end position="147"/>
    </location>
</feature>
<feature type="compositionally biased region" description="Polar residues" evidence="1">
    <location>
        <begin position="273"/>
        <end position="299"/>
    </location>
</feature>
<evidence type="ECO:0000313" key="3">
    <source>
        <dbReference type="Proteomes" id="UP000325008"/>
    </source>
</evidence>
<name>A0A5C3FEN2_PSEA2</name>
<organism evidence="2 3">
    <name type="scientific">Pseudozyma antarctica</name>
    <name type="common">Yeast</name>
    <name type="synonym">Candida antarctica</name>
    <dbReference type="NCBI Taxonomy" id="84753"/>
    <lineage>
        <taxon>Eukaryota</taxon>
        <taxon>Fungi</taxon>
        <taxon>Dikarya</taxon>
        <taxon>Basidiomycota</taxon>
        <taxon>Ustilaginomycotina</taxon>
        <taxon>Ustilaginomycetes</taxon>
        <taxon>Ustilaginales</taxon>
        <taxon>Ustilaginaceae</taxon>
        <taxon>Moesziomyces</taxon>
    </lineage>
</organism>
<feature type="compositionally biased region" description="Low complexity" evidence="1">
    <location>
        <begin position="40"/>
        <end position="60"/>
    </location>
</feature>
<evidence type="ECO:0000313" key="2">
    <source>
        <dbReference type="EMBL" id="SPO42670.1"/>
    </source>
</evidence>
<feature type="region of interest" description="Disordered" evidence="1">
    <location>
        <begin position="170"/>
        <end position="189"/>
    </location>
</feature>
<feature type="compositionally biased region" description="Polar residues" evidence="1">
    <location>
        <begin position="128"/>
        <end position="138"/>
    </location>
</feature>
<feature type="region of interest" description="Disordered" evidence="1">
    <location>
        <begin position="261"/>
        <end position="357"/>
    </location>
</feature>
<dbReference type="RefSeq" id="XP_014659438.1">
    <property type="nucleotide sequence ID" value="XM_014803952.1"/>
</dbReference>